<dbReference type="Proteomes" id="UP000245464">
    <property type="component" value="Chromosome 3"/>
</dbReference>
<reference evidence="3" key="3">
    <citation type="journal article" date="2022" name="bioRxiv">
        <title>A global pangenome for the wheat fungal pathogen Pyrenophora tritici-repentis and prediction of effector protein structural homology.</title>
        <authorList>
            <person name="Moolhuijzen P."/>
            <person name="See P.T."/>
            <person name="Shi G."/>
            <person name="Powell H.R."/>
            <person name="Cockram J."/>
            <person name="Jorgensen L.N."/>
            <person name="Benslimane H."/>
            <person name="Strelkov S.E."/>
            <person name="Turner J."/>
            <person name="Liu Z."/>
            <person name="Moffat C.S."/>
        </authorList>
    </citation>
    <scope>NUCLEOTIDE SEQUENCE</scope>
    <source>
        <strain evidence="3">86-124</strain>
    </source>
</reference>
<proteinExistence type="predicted"/>
<protein>
    <submittedName>
        <fullName evidence="2">Uncharacterized protein</fullName>
    </submittedName>
</protein>
<evidence type="ECO:0000313" key="5">
    <source>
        <dbReference type="Proteomes" id="UP000249757"/>
    </source>
</evidence>
<dbReference type="EMBL" id="NQIK02000003">
    <property type="protein sequence ID" value="KAF7572743.1"/>
    <property type="molecule type" value="Genomic_DNA"/>
</dbReference>
<dbReference type="EMBL" id="NRDI02000020">
    <property type="protein sequence ID" value="KAI1509443.1"/>
    <property type="molecule type" value="Genomic_DNA"/>
</dbReference>
<evidence type="ECO:0000313" key="3">
    <source>
        <dbReference type="EMBL" id="KAI1509443.1"/>
    </source>
</evidence>
<evidence type="ECO:0000256" key="1">
    <source>
        <dbReference type="SAM" id="MobiDB-lite"/>
    </source>
</evidence>
<keyword evidence="5" id="KW-1185">Reference proteome</keyword>
<reference evidence="5" key="4">
    <citation type="journal article" date="2022" name="Microb. Genom.">
        <title>A global pangenome for the wheat fungal pathogen Pyrenophora tritici-repentis and prediction of effector protein structural homology.</title>
        <authorList>
            <person name="Moolhuijzen P.M."/>
            <person name="See P.T."/>
            <person name="Shi G."/>
            <person name="Powell H.R."/>
            <person name="Cockram J."/>
            <person name="Jorgensen L.N."/>
            <person name="Benslimane H."/>
            <person name="Strelkov S.E."/>
            <person name="Turner J."/>
            <person name="Liu Z."/>
            <person name="Moffat C.S."/>
        </authorList>
    </citation>
    <scope>NUCLEOTIDE SEQUENCE [LARGE SCALE GENOMIC DNA]</scope>
</reference>
<name>A0A5M9LBY8_9PLEO</name>
<reference evidence="3" key="2">
    <citation type="submission" date="2021-05" db="EMBL/GenBank/DDBJ databases">
        <authorList>
            <person name="Moolhuijzen P.M."/>
            <person name="Moffat C.S."/>
        </authorList>
    </citation>
    <scope>NUCLEOTIDE SEQUENCE</scope>
    <source>
        <strain evidence="3">86-124</strain>
    </source>
</reference>
<reference evidence="2" key="1">
    <citation type="journal article" date="2018" name="BMC Genomics">
        <title>Comparative genomics of the wheat fungal pathogen Pyrenophora tritici-repentis reveals chromosomal variations and genome plasticity.</title>
        <authorList>
            <person name="Moolhuijzen P."/>
            <person name="See P.T."/>
            <person name="Hane J.K."/>
            <person name="Shi G."/>
            <person name="Liu Z."/>
            <person name="Oliver R.P."/>
            <person name="Moffat C.S."/>
        </authorList>
    </citation>
    <scope>NUCLEOTIDE SEQUENCE [LARGE SCALE GENOMIC DNA]</scope>
    <source>
        <strain evidence="2">M4</strain>
    </source>
</reference>
<evidence type="ECO:0000313" key="2">
    <source>
        <dbReference type="EMBL" id="KAF7572743.1"/>
    </source>
</evidence>
<dbReference type="Proteomes" id="UP000249757">
    <property type="component" value="Unassembled WGS sequence"/>
</dbReference>
<sequence>MAQKSSKLGRGRRGTANRTDSDRKNAKSDEDELAPEQPGSHG</sequence>
<dbReference type="AlphaFoldDB" id="A0A5M9LBY8"/>
<gene>
    <name evidence="3" type="ORF">Ptr86124_011523</name>
    <name evidence="2" type="ORF">PtrM4_076480</name>
</gene>
<feature type="region of interest" description="Disordered" evidence="1">
    <location>
        <begin position="1"/>
        <end position="42"/>
    </location>
</feature>
<evidence type="ECO:0000313" key="4">
    <source>
        <dbReference type="Proteomes" id="UP000245464"/>
    </source>
</evidence>
<organism evidence="2 4">
    <name type="scientific">Pyrenophora tritici-repentis</name>
    <dbReference type="NCBI Taxonomy" id="45151"/>
    <lineage>
        <taxon>Eukaryota</taxon>
        <taxon>Fungi</taxon>
        <taxon>Dikarya</taxon>
        <taxon>Ascomycota</taxon>
        <taxon>Pezizomycotina</taxon>
        <taxon>Dothideomycetes</taxon>
        <taxon>Pleosporomycetidae</taxon>
        <taxon>Pleosporales</taxon>
        <taxon>Pleosporineae</taxon>
        <taxon>Pleosporaceae</taxon>
        <taxon>Pyrenophora</taxon>
    </lineage>
</organism>
<comment type="caution">
    <text evidence="2">The sequence shown here is derived from an EMBL/GenBank/DDBJ whole genome shotgun (WGS) entry which is preliminary data.</text>
</comment>
<feature type="compositionally biased region" description="Basic and acidic residues" evidence="1">
    <location>
        <begin position="19"/>
        <end position="28"/>
    </location>
</feature>
<accession>A0A5M9LBY8</accession>